<dbReference type="RefSeq" id="WP_168569657.1">
    <property type="nucleotide sequence ID" value="NZ_CP051167.1"/>
</dbReference>
<dbReference type="Proteomes" id="UP000500857">
    <property type="component" value="Chromosome"/>
</dbReference>
<gene>
    <name evidence="2" type="ORF">HCG48_13710</name>
</gene>
<keyword evidence="3" id="KW-1185">Reference proteome</keyword>
<accession>A0A6H1TYL9</accession>
<name>A0A6H1TYL9_9CYAN</name>
<dbReference type="EMBL" id="CP051167">
    <property type="protein sequence ID" value="QIZ71505.1"/>
    <property type="molecule type" value="Genomic_DNA"/>
</dbReference>
<sequence>MISPIRTDAVSPAPVSMGSWGDRQKNIIPSDRPIFTGDRRIVKRLSLRGDRP</sequence>
<evidence type="ECO:0000313" key="3">
    <source>
        <dbReference type="Proteomes" id="UP000500857"/>
    </source>
</evidence>
<dbReference type="KEGG" id="oxy:HCG48_13710"/>
<organism evidence="2 3">
    <name type="scientific">Oxynema aestuarii AP17</name>
    <dbReference type="NCBI Taxonomy" id="2064643"/>
    <lineage>
        <taxon>Bacteria</taxon>
        <taxon>Bacillati</taxon>
        <taxon>Cyanobacteriota</taxon>
        <taxon>Cyanophyceae</taxon>
        <taxon>Oscillatoriophycideae</taxon>
        <taxon>Oscillatoriales</taxon>
        <taxon>Oscillatoriaceae</taxon>
        <taxon>Oxynema</taxon>
        <taxon>Oxynema aestuarii</taxon>
    </lineage>
</organism>
<protein>
    <submittedName>
        <fullName evidence="2">Uncharacterized protein</fullName>
    </submittedName>
</protein>
<proteinExistence type="predicted"/>
<evidence type="ECO:0000313" key="2">
    <source>
        <dbReference type="EMBL" id="QIZ71505.1"/>
    </source>
</evidence>
<reference evidence="2 3" key="1">
    <citation type="submission" date="2020-04" db="EMBL/GenBank/DDBJ databases">
        <authorList>
            <person name="Basu S."/>
            <person name="Maruthanayagam V."/>
            <person name="Chakraborty S."/>
            <person name="Pramanik A."/>
            <person name="Mukherjee J."/>
            <person name="Brink B."/>
        </authorList>
    </citation>
    <scope>NUCLEOTIDE SEQUENCE [LARGE SCALE GENOMIC DNA]</scope>
    <source>
        <strain evidence="2 3">AP17</strain>
    </source>
</reference>
<feature type="region of interest" description="Disordered" evidence="1">
    <location>
        <begin position="1"/>
        <end position="32"/>
    </location>
</feature>
<dbReference type="AlphaFoldDB" id="A0A6H1TYL9"/>
<evidence type="ECO:0000256" key="1">
    <source>
        <dbReference type="SAM" id="MobiDB-lite"/>
    </source>
</evidence>